<evidence type="ECO:0000256" key="8">
    <source>
        <dbReference type="SAM" id="SignalP"/>
    </source>
</evidence>
<sequence length="428" mass="46294">MSSIFATRRRVAPVMALVLLAAGAAFAQTEAPPLSLSAAVAQGVQHAPLLDARRADIEATREDAVRAGRLPDPSLTFGVSNFPVTSPGAFSLRSDGMTMRTIGVMQTIPSHAARAAERSLANAQVDAAEAERTATGQAVRERVADAWIGVWAATKQRALLEALRDESNLAVRVAKARLHGGTGNPADVLAAQSEVLKLANRIEAADADLQAARASLQRWLGDVPLTLAEAPDFGQLPVAPDRLEHDTDQQAPMQAWQAREQVADAALARARASKHPDWSVDVTYGHRAPYLSDMVMVQFGVTLPLFARNRQDPDISARQAQRDAVEFAHEDALRAQRATVARDIATWQGWGRQIARDHDTLLPLARDRSRVALAAYRGGGTLQPWLDARRDEIALRLDYTDALVARARAWAALAYLLPTSTPSSEHLP</sequence>
<keyword evidence="10" id="KW-1185">Reference proteome</keyword>
<accession>A0ABV4AK63</accession>
<comment type="similarity">
    <text evidence="2">Belongs to the outer membrane factor (OMF) (TC 1.B.17) family.</text>
</comment>
<evidence type="ECO:0000313" key="10">
    <source>
        <dbReference type="Proteomes" id="UP001562159"/>
    </source>
</evidence>
<keyword evidence="7" id="KW-0998">Cell outer membrane</keyword>
<evidence type="ECO:0000256" key="1">
    <source>
        <dbReference type="ARBA" id="ARBA00004442"/>
    </source>
</evidence>
<evidence type="ECO:0000313" key="9">
    <source>
        <dbReference type="EMBL" id="MEY2180794.1"/>
    </source>
</evidence>
<evidence type="ECO:0000256" key="6">
    <source>
        <dbReference type="ARBA" id="ARBA00023136"/>
    </source>
</evidence>
<dbReference type="Gene3D" id="1.20.1600.10">
    <property type="entry name" value="Outer membrane efflux proteins (OEP)"/>
    <property type="match status" value="1"/>
</dbReference>
<dbReference type="SUPFAM" id="SSF56954">
    <property type="entry name" value="Outer membrane efflux proteins (OEP)"/>
    <property type="match status" value="1"/>
</dbReference>
<dbReference type="InterPro" id="IPR003423">
    <property type="entry name" value="OMP_efflux"/>
</dbReference>
<organism evidence="9 10">
    <name type="scientific">Rhodanobacter humi</name>
    <dbReference type="NCBI Taxonomy" id="1888173"/>
    <lineage>
        <taxon>Bacteria</taxon>
        <taxon>Pseudomonadati</taxon>
        <taxon>Pseudomonadota</taxon>
        <taxon>Gammaproteobacteria</taxon>
        <taxon>Lysobacterales</taxon>
        <taxon>Rhodanobacteraceae</taxon>
        <taxon>Rhodanobacter</taxon>
    </lineage>
</organism>
<gene>
    <name evidence="9" type="ORF">AB7878_00010</name>
</gene>
<comment type="subcellular location">
    <subcellularLocation>
        <location evidence="1">Cell outer membrane</location>
    </subcellularLocation>
</comment>
<name>A0ABV4AK63_9GAMM</name>
<evidence type="ECO:0000256" key="2">
    <source>
        <dbReference type="ARBA" id="ARBA00007613"/>
    </source>
</evidence>
<protein>
    <submittedName>
        <fullName evidence="9">TolC family protein</fullName>
    </submittedName>
</protein>
<evidence type="ECO:0000256" key="7">
    <source>
        <dbReference type="ARBA" id="ARBA00023237"/>
    </source>
</evidence>
<dbReference type="PANTHER" id="PTHR30026">
    <property type="entry name" value="OUTER MEMBRANE PROTEIN TOLC"/>
    <property type="match status" value="1"/>
</dbReference>
<keyword evidence="3" id="KW-0813">Transport</keyword>
<comment type="caution">
    <text evidence="9">The sequence shown here is derived from an EMBL/GenBank/DDBJ whole genome shotgun (WGS) entry which is preliminary data.</text>
</comment>
<dbReference type="EMBL" id="JBGBPY010000001">
    <property type="protein sequence ID" value="MEY2180794.1"/>
    <property type="molecule type" value="Genomic_DNA"/>
</dbReference>
<keyword evidence="8" id="KW-0732">Signal</keyword>
<dbReference type="PANTHER" id="PTHR30026:SF20">
    <property type="entry name" value="OUTER MEMBRANE PROTEIN TOLC"/>
    <property type="match status" value="1"/>
</dbReference>
<dbReference type="Pfam" id="PF02321">
    <property type="entry name" value="OEP"/>
    <property type="match status" value="1"/>
</dbReference>
<evidence type="ECO:0000256" key="5">
    <source>
        <dbReference type="ARBA" id="ARBA00022692"/>
    </source>
</evidence>
<feature type="chain" id="PRO_5046004314" evidence="8">
    <location>
        <begin position="28"/>
        <end position="428"/>
    </location>
</feature>
<keyword evidence="4" id="KW-1134">Transmembrane beta strand</keyword>
<keyword evidence="6" id="KW-0472">Membrane</keyword>
<keyword evidence="5" id="KW-0812">Transmembrane</keyword>
<reference evidence="9 10" key="1">
    <citation type="submission" date="2024-07" db="EMBL/GenBank/DDBJ databases">
        <title>Molecular mechanisms and environmental adaptations of flagellar loss and biofilm growth of Rhodanobacter under environmental stress.</title>
        <authorList>
            <person name="Chen M."/>
        </authorList>
    </citation>
    <scope>NUCLEOTIDE SEQUENCE [LARGE SCALE GENOMIC DNA]</scope>
    <source>
        <strain evidence="9 10">RS22</strain>
    </source>
</reference>
<feature type="signal peptide" evidence="8">
    <location>
        <begin position="1"/>
        <end position="27"/>
    </location>
</feature>
<evidence type="ECO:0000256" key="3">
    <source>
        <dbReference type="ARBA" id="ARBA00022448"/>
    </source>
</evidence>
<dbReference type="InterPro" id="IPR051906">
    <property type="entry name" value="TolC-like"/>
</dbReference>
<evidence type="ECO:0000256" key="4">
    <source>
        <dbReference type="ARBA" id="ARBA00022452"/>
    </source>
</evidence>
<dbReference type="Proteomes" id="UP001562159">
    <property type="component" value="Unassembled WGS sequence"/>
</dbReference>
<proteinExistence type="inferred from homology"/>